<dbReference type="STRING" id="1229276.DI53_0466"/>
<gene>
    <name evidence="2" type="ORF">DI53_0466</name>
</gene>
<sequence length="538" mass="60184">MKKNILRMLIACITLALASCQKDRIGTENESDLSMQISDLERVKLYNEFAIVLSKAVVDNPELRKFIKEEALRKVDNDHDVFYNFIKDRQVQNNETFKDVLRAYESYPNQLDIIEKGLPLLTIFVPTITMSKFSPDTWDSANEVPMVATNIMKSDGNIPVYDNGEELLTLSSNEVPGFPVLVVKPNERIKVKDGQNLRSSTNAANGSPSFEFVSSAFDGQVKQQVRRGTTASEPSYRTSSGINIDPSIVRAFNLFGVSNEKWQRDHIYYNLTEENPTGRLNLNMVETIVSFTISRAALSKISDQTGDPVLTPNSSQIIDIPFGAAGAQLNEIIQKNAWTDGQFEFRFDILINNKKGVGNAHHIYYPISPTKLFHIPYSTTNRRVESGREKLTIVYVLEPSPRGGSSVTGSNEIIVNLPIINWDIQSNAPLWKISLYEVDSQEVIETKESVTNEFAANFSVNAGVDSGLKLGFNFGSSSKETFTKEITIRRTAGDDDLGSVFVDFGHPVISGTESRGRLALHEYKNEYFSLKVIPTRAY</sequence>
<evidence type="ECO:0000313" key="2">
    <source>
        <dbReference type="EMBL" id="KGE15688.1"/>
    </source>
</evidence>
<dbReference type="EMBL" id="JJMU01000008">
    <property type="protein sequence ID" value="KGE15688.1"/>
    <property type="molecule type" value="Genomic_DNA"/>
</dbReference>
<accession>A0A0B8T5C7</accession>
<organism evidence="2 3">
    <name type="scientific">Sphingobacterium deserti</name>
    <dbReference type="NCBI Taxonomy" id="1229276"/>
    <lineage>
        <taxon>Bacteria</taxon>
        <taxon>Pseudomonadati</taxon>
        <taxon>Bacteroidota</taxon>
        <taxon>Sphingobacteriia</taxon>
        <taxon>Sphingobacteriales</taxon>
        <taxon>Sphingobacteriaceae</taxon>
        <taxon>Sphingobacterium</taxon>
    </lineage>
</organism>
<name>A0A0B8T5C7_9SPHI</name>
<evidence type="ECO:0008006" key="4">
    <source>
        <dbReference type="Google" id="ProtNLM"/>
    </source>
</evidence>
<keyword evidence="1" id="KW-0732">Signal</keyword>
<reference evidence="2 3" key="2">
    <citation type="journal article" date="2015" name="PLoS ONE">
        <title>Whole-Genome Optical Mapping and Finished Genome Sequence of Sphingobacterium deserti sp. nov., a New Species Isolated from the Western Desert of China.</title>
        <authorList>
            <person name="Teng C."/>
            <person name="Zhou Z."/>
            <person name="Molnar I."/>
            <person name="Li X."/>
            <person name="Tang R."/>
            <person name="Chen M."/>
            <person name="Wang L."/>
            <person name="Su S."/>
            <person name="Zhang W."/>
            <person name="Lin M."/>
        </authorList>
    </citation>
    <scope>NUCLEOTIDE SEQUENCE [LARGE SCALE GENOMIC DNA]</scope>
    <source>
        <strain evidence="3">ACCC05744</strain>
    </source>
</reference>
<reference evidence="3" key="1">
    <citation type="submission" date="2014-04" db="EMBL/GenBank/DDBJ databases">
        <title>Whole-Genome optical mapping and complete genome sequence of Sphingobacterium deserti sp. nov., a new spaces isolated from desert in the west of China.</title>
        <authorList>
            <person name="Teng C."/>
            <person name="Zhou Z."/>
            <person name="Li X."/>
            <person name="Chen M."/>
            <person name="Lin M."/>
            <person name="Wang L."/>
            <person name="Su S."/>
            <person name="Zhang C."/>
            <person name="Zhang W."/>
        </authorList>
    </citation>
    <scope>NUCLEOTIDE SEQUENCE [LARGE SCALE GENOMIC DNA]</scope>
    <source>
        <strain evidence="3">ACCC05744</strain>
    </source>
</reference>
<dbReference type="PATRIC" id="fig|1229276.3.peg.486"/>
<evidence type="ECO:0000256" key="1">
    <source>
        <dbReference type="SAM" id="SignalP"/>
    </source>
</evidence>
<keyword evidence="3" id="KW-1185">Reference proteome</keyword>
<dbReference type="RefSeq" id="WP_037494911.1">
    <property type="nucleotide sequence ID" value="NZ_JJMU01000008.1"/>
</dbReference>
<dbReference type="eggNOG" id="ENOG502ZA5W">
    <property type="taxonomic scope" value="Bacteria"/>
</dbReference>
<dbReference type="PROSITE" id="PS51257">
    <property type="entry name" value="PROKAR_LIPOPROTEIN"/>
    <property type="match status" value="1"/>
</dbReference>
<dbReference type="Proteomes" id="UP000031802">
    <property type="component" value="Unassembled WGS sequence"/>
</dbReference>
<feature type="chain" id="PRO_5002124155" description="Lipoprotein" evidence="1">
    <location>
        <begin position="19"/>
        <end position="538"/>
    </location>
</feature>
<proteinExistence type="predicted"/>
<evidence type="ECO:0000313" key="3">
    <source>
        <dbReference type="Proteomes" id="UP000031802"/>
    </source>
</evidence>
<dbReference type="OrthoDB" id="644302at2"/>
<dbReference type="AlphaFoldDB" id="A0A0B8T5C7"/>
<protein>
    <recommendedName>
        <fullName evidence="4">Lipoprotein</fullName>
    </recommendedName>
</protein>
<comment type="caution">
    <text evidence="2">The sequence shown here is derived from an EMBL/GenBank/DDBJ whole genome shotgun (WGS) entry which is preliminary data.</text>
</comment>
<feature type="signal peptide" evidence="1">
    <location>
        <begin position="1"/>
        <end position="18"/>
    </location>
</feature>